<dbReference type="PANTHER" id="PTHR35894:SF1">
    <property type="entry name" value="PHOSPHORIBULOKINASE _ URIDINE KINASE FAMILY"/>
    <property type="match status" value="1"/>
</dbReference>
<dbReference type="InterPro" id="IPR025662">
    <property type="entry name" value="Sigma_54_int_dom_ATP-bd_1"/>
</dbReference>
<dbReference type="Proteomes" id="UP001304650">
    <property type="component" value="Chromosome"/>
</dbReference>
<evidence type="ECO:0000313" key="2">
    <source>
        <dbReference type="Proteomes" id="UP001304650"/>
    </source>
</evidence>
<dbReference type="InterPro" id="IPR027417">
    <property type="entry name" value="P-loop_NTPase"/>
</dbReference>
<dbReference type="AlphaFoldDB" id="A0AA96LLX9"/>
<dbReference type="InterPro" id="IPR008868">
    <property type="entry name" value="TniB"/>
</dbReference>
<reference evidence="1" key="1">
    <citation type="submission" date="2022-02" db="EMBL/GenBank/DDBJ databases">
        <title>Paenibacillus sp. MBLB1832 Whole Genome Shotgun Sequencing.</title>
        <authorList>
            <person name="Hwang C.Y."/>
            <person name="Cho E.-S."/>
            <person name="Seo M.-J."/>
        </authorList>
    </citation>
    <scope>NUCLEOTIDE SEQUENCE</scope>
    <source>
        <strain evidence="1">MBLB1832</strain>
    </source>
</reference>
<organism evidence="1 2">
    <name type="scientific">Paenibacillus roseopurpureus</name>
    <dbReference type="NCBI Taxonomy" id="2918901"/>
    <lineage>
        <taxon>Bacteria</taxon>
        <taxon>Bacillati</taxon>
        <taxon>Bacillota</taxon>
        <taxon>Bacilli</taxon>
        <taxon>Bacillales</taxon>
        <taxon>Paenibacillaceae</taxon>
        <taxon>Paenibacillus</taxon>
    </lineage>
</organism>
<sequence length="327" mass="37617">MDGNKVYKRLNGMRIDEKDLQQRLLDIENNVVHHKRFTELYNMIHDCHHLNDGLVIMGDTGAGKSTLFKKYESAYPREKKMRIRNNHTERYESVPVLRVELDSNSSPLNVASKMLERLGDPFTNGTEKVLTARLKKLIPDSDVKVILIDEVQHIVASDTQKVIYKAADWIKQFANDVKIPIVFGGIKEKAKKIFASNAQLDERFPNKQEFNVFPYSTYDEQIEFRGYLKGIEAKLPFADRSSSKISDPYLADKIYYASLGTPRTIYHLIRHASSKALRAGSDMLEEKHLYEGFDLLSFETRPKVINPFDGKVFNLDVALEKENIKKS</sequence>
<dbReference type="Pfam" id="PF05621">
    <property type="entry name" value="TniB"/>
    <property type="match status" value="1"/>
</dbReference>
<name>A0AA96LLX9_9BACL</name>
<dbReference type="PROSITE" id="PS00675">
    <property type="entry name" value="SIGMA54_INTERACT_1"/>
    <property type="match status" value="1"/>
</dbReference>
<dbReference type="PANTHER" id="PTHR35894">
    <property type="entry name" value="GENERAL SECRETION PATHWAY PROTEIN A-RELATED"/>
    <property type="match status" value="1"/>
</dbReference>
<evidence type="ECO:0000313" key="1">
    <source>
        <dbReference type="EMBL" id="WNR43016.1"/>
    </source>
</evidence>
<proteinExistence type="predicted"/>
<dbReference type="InterPro" id="IPR052026">
    <property type="entry name" value="ExeA_AAA_ATPase_DNA-bind"/>
</dbReference>
<keyword evidence="2" id="KW-1185">Reference proteome</keyword>
<dbReference type="KEGG" id="proo:MJB10_18080"/>
<protein>
    <submittedName>
        <fullName evidence="1">TniB family NTP-binding protein</fullName>
    </submittedName>
</protein>
<dbReference type="Gene3D" id="3.40.50.300">
    <property type="entry name" value="P-loop containing nucleotide triphosphate hydrolases"/>
    <property type="match status" value="1"/>
</dbReference>
<accession>A0AA96LLX9</accession>
<gene>
    <name evidence="1" type="ORF">MJB10_18080</name>
</gene>
<dbReference type="SUPFAM" id="SSF52540">
    <property type="entry name" value="P-loop containing nucleoside triphosphate hydrolases"/>
    <property type="match status" value="1"/>
</dbReference>
<dbReference type="RefSeq" id="WP_314796929.1">
    <property type="nucleotide sequence ID" value="NZ_CP130319.1"/>
</dbReference>
<dbReference type="EMBL" id="CP130319">
    <property type="protein sequence ID" value="WNR43016.1"/>
    <property type="molecule type" value="Genomic_DNA"/>
</dbReference>